<evidence type="ECO:0000256" key="1">
    <source>
        <dbReference type="SAM" id="MobiDB-lite"/>
    </source>
</evidence>
<reference evidence="2" key="1">
    <citation type="journal article" date="2021" name="Front. Plant Sci.">
        <title>Chromosome-Scale Genome Assembly for Chinese Sour Jujube and Insights Into Its Genome Evolution and Domestication Signature.</title>
        <authorList>
            <person name="Shen L.-Y."/>
            <person name="Luo H."/>
            <person name="Wang X.-L."/>
            <person name="Wang X.-M."/>
            <person name="Qiu X.-J."/>
            <person name="Liu H."/>
            <person name="Zhou S.-S."/>
            <person name="Jia K.-H."/>
            <person name="Nie S."/>
            <person name="Bao Y.-T."/>
            <person name="Zhang R.-G."/>
            <person name="Yun Q.-Z."/>
            <person name="Chai Y.-H."/>
            <person name="Lu J.-Y."/>
            <person name="Li Y."/>
            <person name="Zhao S.-W."/>
            <person name="Mao J.-F."/>
            <person name="Jia S.-G."/>
            <person name="Mao Y.-M."/>
        </authorList>
    </citation>
    <scope>NUCLEOTIDE SEQUENCE</scope>
    <source>
        <strain evidence="2">AT0</strain>
        <tissue evidence="2">Leaf</tissue>
    </source>
</reference>
<dbReference type="Proteomes" id="UP000813462">
    <property type="component" value="Unassembled WGS sequence"/>
</dbReference>
<proteinExistence type="predicted"/>
<comment type="caution">
    <text evidence="2">The sequence shown here is derived from an EMBL/GenBank/DDBJ whole genome shotgun (WGS) entry which is preliminary data.</text>
</comment>
<accession>A0A978UJY9</accession>
<dbReference type="AlphaFoldDB" id="A0A978UJY9"/>
<dbReference type="Gene3D" id="1.10.510.10">
    <property type="entry name" value="Transferase(Phosphotransferase) domain 1"/>
    <property type="match status" value="1"/>
</dbReference>
<dbReference type="EMBL" id="JAEACU010000011">
    <property type="protein sequence ID" value="KAH7515120.1"/>
    <property type="molecule type" value="Genomic_DNA"/>
</dbReference>
<gene>
    <name evidence="2" type="ORF">FEM48_Zijuj11G0162300</name>
</gene>
<name>A0A978UJY9_ZIZJJ</name>
<evidence type="ECO:0000313" key="2">
    <source>
        <dbReference type="EMBL" id="KAH7515120.1"/>
    </source>
</evidence>
<feature type="compositionally biased region" description="Polar residues" evidence="1">
    <location>
        <begin position="79"/>
        <end position="102"/>
    </location>
</feature>
<feature type="region of interest" description="Disordered" evidence="1">
    <location>
        <begin position="79"/>
        <end position="105"/>
    </location>
</feature>
<organism evidence="2 3">
    <name type="scientific">Ziziphus jujuba var. spinosa</name>
    <dbReference type="NCBI Taxonomy" id="714518"/>
    <lineage>
        <taxon>Eukaryota</taxon>
        <taxon>Viridiplantae</taxon>
        <taxon>Streptophyta</taxon>
        <taxon>Embryophyta</taxon>
        <taxon>Tracheophyta</taxon>
        <taxon>Spermatophyta</taxon>
        <taxon>Magnoliopsida</taxon>
        <taxon>eudicotyledons</taxon>
        <taxon>Gunneridae</taxon>
        <taxon>Pentapetalae</taxon>
        <taxon>rosids</taxon>
        <taxon>fabids</taxon>
        <taxon>Rosales</taxon>
        <taxon>Rhamnaceae</taxon>
        <taxon>Paliureae</taxon>
        <taxon>Ziziphus</taxon>
    </lineage>
</organism>
<sequence>MPPISHGKNIVREVTAACQSGKMLSIVDRNMGPYIPECLKKFMDLAIKCSKDETAARPSMLEVVRELENIISMVPAAKSSESNNDNSLISPNSMDGSSSAGTSGIEMGQLYSERNTYAFSDYTGSNLVSGVVPTIKPR</sequence>
<protein>
    <submittedName>
        <fullName evidence="2">Uncharacterized protein</fullName>
    </submittedName>
</protein>
<evidence type="ECO:0000313" key="3">
    <source>
        <dbReference type="Proteomes" id="UP000813462"/>
    </source>
</evidence>